<dbReference type="EMBL" id="UYRR01031059">
    <property type="protein sequence ID" value="VDK44808.1"/>
    <property type="molecule type" value="Genomic_DNA"/>
</dbReference>
<evidence type="ECO:0000313" key="4">
    <source>
        <dbReference type="Proteomes" id="UP000267096"/>
    </source>
</evidence>
<sequence length="108" mass="12546">MMIVLVLRFQIGFIPCSYSTQHKSGTKDEEKRSEHEHHYRRQPGEAVPVRCGAGRDWEAARTFLRQGRQARALFHVQLLADDNVYINIERHATRLPCILCAHKLVLRP</sequence>
<dbReference type="WBParaSite" id="ASIM_0001185901-mRNA-1">
    <property type="protein sequence ID" value="ASIM_0001185901-mRNA-1"/>
    <property type="gene ID" value="ASIM_0001185901"/>
</dbReference>
<feature type="region of interest" description="Disordered" evidence="1">
    <location>
        <begin position="20"/>
        <end position="45"/>
    </location>
</feature>
<dbReference type="AlphaFoldDB" id="A0A0M3JUJ6"/>
<feature type="compositionally biased region" description="Basic and acidic residues" evidence="1">
    <location>
        <begin position="25"/>
        <end position="37"/>
    </location>
</feature>
<evidence type="ECO:0000256" key="2">
    <source>
        <dbReference type="SAM" id="SignalP"/>
    </source>
</evidence>
<accession>A0A0M3JUJ6</accession>
<proteinExistence type="predicted"/>
<reference evidence="5" key="1">
    <citation type="submission" date="2017-02" db="UniProtKB">
        <authorList>
            <consortium name="WormBaseParasite"/>
        </authorList>
    </citation>
    <scope>IDENTIFICATION</scope>
</reference>
<protein>
    <submittedName>
        <fullName evidence="5">Secreted protein</fullName>
    </submittedName>
</protein>
<keyword evidence="4" id="KW-1185">Reference proteome</keyword>
<evidence type="ECO:0000313" key="3">
    <source>
        <dbReference type="EMBL" id="VDK44808.1"/>
    </source>
</evidence>
<name>A0A0M3JUJ6_ANISI</name>
<keyword evidence="2" id="KW-0732">Signal</keyword>
<gene>
    <name evidence="3" type="ORF">ASIM_LOCUS11325</name>
</gene>
<evidence type="ECO:0000256" key="1">
    <source>
        <dbReference type="SAM" id="MobiDB-lite"/>
    </source>
</evidence>
<organism evidence="5">
    <name type="scientific">Anisakis simplex</name>
    <name type="common">Herring worm</name>
    <dbReference type="NCBI Taxonomy" id="6269"/>
    <lineage>
        <taxon>Eukaryota</taxon>
        <taxon>Metazoa</taxon>
        <taxon>Ecdysozoa</taxon>
        <taxon>Nematoda</taxon>
        <taxon>Chromadorea</taxon>
        <taxon>Rhabditida</taxon>
        <taxon>Spirurina</taxon>
        <taxon>Ascaridomorpha</taxon>
        <taxon>Ascaridoidea</taxon>
        <taxon>Anisakidae</taxon>
        <taxon>Anisakis</taxon>
        <taxon>Anisakis simplex complex</taxon>
    </lineage>
</organism>
<reference evidence="3 4" key="2">
    <citation type="submission" date="2018-11" db="EMBL/GenBank/DDBJ databases">
        <authorList>
            <consortium name="Pathogen Informatics"/>
        </authorList>
    </citation>
    <scope>NUCLEOTIDE SEQUENCE [LARGE SCALE GENOMIC DNA]</scope>
</reference>
<feature type="chain" id="PRO_5043121026" evidence="2">
    <location>
        <begin position="20"/>
        <end position="108"/>
    </location>
</feature>
<feature type="signal peptide" evidence="2">
    <location>
        <begin position="1"/>
        <end position="19"/>
    </location>
</feature>
<evidence type="ECO:0000313" key="5">
    <source>
        <dbReference type="WBParaSite" id="ASIM_0001185901-mRNA-1"/>
    </source>
</evidence>
<dbReference type="Proteomes" id="UP000267096">
    <property type="component" value="Unassembled WGS sequence"/>
</dbReference>